<feature type="domain" description="Major facilitator superfamily (MFS) profile" evidence="6">
    <location>
        <begin position="20"/>
        <end position="401"/>
    </location>
</feature>
<comment type="subcellular location">
    <subcellularLocation>
        <location evidence="1">Cell membrane</location>
        <topology evidence="1">Multi-pass membrane protein</topology>
    </subcellularLocation>
</comment>
<feature type="transmembrane region" description="Helical" evidence="5">
    <location>
        <begin position="296"/>
        <end position="327"/>
    </location>
</feature>
<dbReference type="InterPro" id="IPR036259">
    <property type="entry name" value="MFS_trans_sf"/>
</dbReference>
<feature type="transmembrane region" description="Helical" evidence="5">
    <location>
        <begin position="180"/>
        <end position="198"/>
    </location>
</feature>
<proteinExistence type="predicted"/>
<dbReference type="GO" id="GO:0022857">
    <property type="term" value="F:transmembrane transporter activity"/>
    <property type="evidence" value="ECO:0007669"/>
    <property type="project" value="InterPro"/>
</dbReference>
<keyword evidence="4 5" id="KW-0472">Membrane</keyword>
<evidence type="ECO:0000256" key="5">
    <source>
        <dbReference type="SAM" id="Phobius"/>
    </source>
</evidence>
<evidence type="ECO:0000256" key="1">
    <source>
        <dbReference type="ARBA" id="ARBA00004651"/>
    </source>
</evidence>
<dbReference type="Proteomes" id="UP000177876">
    <property type="component" value="Unassembled WGS sequence"/>
</dbReference>
<evidence type="ECO:0000256" key="2">
    <source>
        <dbReference type="ARBA" id="ARBA00022692"/>
    </source>
</evidence>
<dbReference type="SUPFAM" id="SSF103473">
    <property type="entry name" value="MFS general substrate transporter"/>
    <property type="match status" value="1"/>
</dbReference>
<dbReference type="InterPro" id="IPR005829">
    <property type="entry name" value="Sugar_transporter_CS"/>
</dbReference>
<dbReference type="CDD" id="cd17370">
    <property type="entry name" value="MFS_MJ1317_like"/>
    <property type="match status" value="1"/>
</dbReference>
<dbReference type="Gene3D" id="1.20.1250.20">
    <property type="entry name" value="MFS general substrate transporter like domains"/>
    <property type="match status" value="2"/>
</dbReference>
<gene>
    <name evidence="7" type="ORF">A2Y75_11505</name>
</gene>
<evidence type="ECO:0000313" key="8">
    <source>
        <dbReference type="Proteomes" id="UP000177876"/>
    </source>
</evidence>
<dbReference type="PANTHER" id="PTHR23518:SF2">
    <property type="entry name" value="MAJOR FACILITATOR SUPERFAMILY TRANSPORTER"/>
    <property type="match status" value="1"/>
</dbReference>
<accession>A0A1F2WRM2</accession>
<comment type="caution">
    <text evidence="7">The sequence shown here is derived from an EMBL/GenBank/DDBJ whole genome shotgun (WGS) entry which is preliminary data.</text>
</comment>
<dbReference type="AlphaFoldDB" id="A0A1F2WRM2"/>
<evidence type="ECO:0000256" key="4">
    <source>
        <dbReference type="ARBA" id="ARBA00023136"/>
    </source>
</evidence>
<name>A0A1F2WRM2_9ACTN</name>
<feature type="transmembrane region" description="Helical" evidence="5">
    <location>
        <begin position="254"/>
        <end position="275"/>
    </location>
</feature>
<feature type="transmembrane region" description="Helical" evidence="5">
    <location>
        <begin position="54"/>
        <end position="78"/>
    </location>
</feature>
<feature type="transmembrane region" description="Helical" evidence="5">
    <location>
        <begin position="347"/>
        <end position="371"/>
    </location>
</feature>
<dbReference type="PROSITE" id="PS00216">
    <property type="entry name" value="SUGAR_TRANSPORT_1"/>
    <property type="match status" value="1"/>
</dbReference>
<keyword evidence="3 5" id="KW-1133">Transmembrane helix</keyword>
<organism evidence="7 8">
    <name type="scientific">Candidatus Solincola sediminis</name>
    <dbReference type="NCBI Taxonomy" id="1797199"/>
    <lineage>
        <taxon>Bacteria</taxon>
        <taxon>Bacillati</taxon>
        <taxon>Actinomycetota</taxon>
        <taxon>Candidatus Geothermincolia</taxon>
        <taxon>Candidatus Geothermincolales</taxon>
        <taxon>Candidatus Geothermincolaceae</taxon>
        <taxon>Candidatus Solincola</taxon>
    </lineage>
</organism>
<reference evidence="7 8" key="1">
    <citation type="journal article" date="2016" name="Nat. Commun.">
        <title>Thousands of microbial genomes shed light on interconnected biogeochemical processes in an aquifer system.</title>
        <authorList>
            <person name="Anantharaman K."/>
            <person name="Brown C.T."/>
            <person name="Hug L.A."/>
            <person name="Sharon I."/>
            <person name="Castelle C.J."/>
            <person name="Probst A.J."/>
            <person name="Thomas B.C."/>
            <person name="Singh A."/>
            <person name="Wilkins M.J."/>
            <person name="Karaoz U."/>
            <person name="Brodie E.L."/>
            <person name="Williams K.H."/>
            <person name="Hubbard S.S."/>
            <person name="Banfield J.F."/>
        </authorList>
    </citation>
    <scope>NUCLEOTIDE SEQUENCE [LARGE SCALE GENOMIC DNA]</scope>
</reference>
<dbReference type="Pfam" id="PF07690">
    <property type="entry name" value="MFS_1"/>
    <property type="match status" value="1"/>
</dbReference>
<sequence length="401" mass="43812">MKEPHQTPRNKRGPFGLSRNVFFLGLTSFFNDLSSEMVYPLLPTFITQYLGASVFFLGLLEGLGDSIASLLQIFVGWFSDRVRRRKGLVVGGYSVSGLARGALVVVGTPWQALIAWFINRVGKGIRTAPRDALISHSCNEKERGRAFGYHRSMDHSGALLGSALASVLLAAFYIEYKALFAIAFIPAVLGVLLLTFGIRDKGRTECSQAQEVPRLRLSLKPFDTRFRWLLLTVFIFTLGNSSDAFLLLRASQGSAIPLALLPALWGVLHVVKAAISIPGGALSDRIGRRRVILAGWGTYVLAYTGFALIAGPAWIWFLFVFYGFYYVTEAVLKAFVADLVAPELRGTAYGIFNFTISVTVLPASLMMGFLWDSAGPKYAFLVGAGLAFLAILIFIAAIKDG</sequence>
<dbReference type="InterPro" id="IPR020846">
    <property type="entry name" value="MFS_dom"/>
</dbReference>
<dbReference type="PROSITE" id="PS50850">
    <property type="entry name" value="MFS"/>
    <property type="match status" value="1"/>
</dbReference>
<feature type="transmembrane region" description="Helical" evidence="5">
    <location>
        <begin position="226"/>
        <end position="248"/>
    </location>
</feature>
<dbReference type="GO" id="GO:0005886">
    <property type="term" value="C:plasma membrane"/>
    <property type="evidence" value="ECO:0007669"/>
    <property type="project" value="UniProtKB-SubCell"/>
</dbReference>
<evidence type="ECO:0000259" key="6">
    <source>
        <dbReference type="PROSITE" id="PS50850"/>
    </source>
</evidence>
<keyword evidence="2 5" id="KW-0812">Transmembrane</keyword>
<protein>
    <recommendedName>
        <fullName evidence="6">Major facilitator superfamily (MFS) profile domain-containing protein</fullName>
    </recommendedName>
</protein>
<feature type="transmembrane region" description="Helical" evidence="5">
    <location>
        <begin position="157"/>
        <end position="174"/>
    </location>
</feature>
<dbReference type="EMBL" id="MELK01000015">
    <property type="protein sequence ID" value="OFW59485.1"/>
    <property type="molecule type" value="Genomic_DNA"/>
</dbReference>
<dbReference type="InterPro" id="IPR011701">
    <property type="entry name" value="MFS"/>
</dbReference>
<dbReference type="PANTHER" id="PTHR23518">
    <property type="entry name" value="C-METHYLTRANSFERASE"/>
    <property type="match status" value="1"/>
</dbReference>
<evidence type="ECO:0000313" key="7">
    <source>
        <dbReference type="EMBL" id="OFW59485.1"/>
    </source>
</evidence>
<evidence type="ECO:0000256" key="3">
    <source>
        <dbReference type="ARBA" id="ARBA00022989"/>
    </source>
</evidence>
<feature type="transmembrane region" description="Helical" evidence="5">
    <location>
        <begin position="378"/>
        <end position="398"/>
    </location>
</feature>
<dbReference type="STRING" id="1797197.A2Y75_11505"/>